<name>A0ABN9WJX4_9DINO</name>
<reference evidence="3" key="1">
    <citation type="submission" date="2023-10" db="EMBL/GenBank/DDBJ databases">
        <authorList>
            <person name="Chen Y."/>
            <person name="Shah S."/>
            <person name="Dougan E. K."/>
            <person name="Thang M."/>
            <person name="Chan C."/>
        </authorList>
    </citation>
    <scope>NUCLEOTIDE SEQUENCE [LARGE SCALE GENOMIC DNA]</scope>
</reference>
<evidence type="ECO:0000256" key="1">
    <source>
        <dbReference type="SAM" id="Coils"/>
    </source>
</evidence>
<organism evidence="3 4">
    <name type="scientific">Prorocentrum cordatum</name>
    <dbReference type="NCBI Taxonomy" id="2364126"/>
    <lineage>
        <taxon>Eukaryota</taxon>
        <taxon>Sar</taxon>
        <taxon>Alveolata</taxon>
        <taxon>Dinophyceae</taxon>
        <taxon>Prorocentrales</taxon>
        <taxon>Prorocentraceae</taxon>
        <taxon>Prorocentrum</taxon>
    </lineage>
</organism>
<accession>A0ABN9WJX4</accession>
<protein>
    <submittedName>
        <fullName evidence="3">Uncharacterized protein</fullName>
    </submittedName>
</protein>
<keyword evidence="1" id="KW-0175">Coiled coil</keyword>
<feature type="region of interest" description="Disordered" evidence="2">
    <location>
        <begin position="1"/>
        <end position="64"/>
    </location>
</feature>
<proteinExistence type="predicted"/>
<feature type="coiled-coil region" evidence="1">
    <location>
        <begin position="141"/>
        <end position="189"/>
    </location>
</feature>
<sequence length="571" mass="62412">MADGAPAGEIPASLVEQLEQAPTFPSQDSTQVLGRGKGGKGGVPPPRKRPVHESAGAADDMDGADACTSDDYLRQLCRDEFDSMRTSLTTAVSESISATVAENHSILLSSIDKLREQVSGQSAAIDQQVQNAVRPQVDALARRLQSQIDHHKQQIDSCERRFGDHDDQLAALRSQLEDLRRHLAVAEQRPQPAPQVPQGFDRDPDSTLLTAVAHRATSLEAVAACMRRFLSDAGFSDDECDVLPKGTLPRKRFAVHFKGLVQPASRKVLRAPAALKNDQGWKEVYAELPGASDRTLVHVGPDKSPKQVKIEYTQRRCRAAFSAEFPSARFFTDRERGPLSTGWDKVLKVEVAAGDPPPSLRWDVAKLAKHDISKERAQQITAFLTTPSDESAALKRNYLSKLGLDKTIVSLQEIHQVRVGRVPLVPGRALLVTLTAARGRIYIFNILNHALRQSEIRRVCSEIRHALALAPEEPSKVLVIVSGDFDISEESALHLIAPTVASRRGGRRHHAGAPSWRSVFDAMLEVQGSEPTHFESATGKAKVLDRIFLSLQGWQVCQMQLSTATVGSAAA</sequence>
<comment type="caution">
    <text evidence="3">The sequence shown here is derived from an EMBL/GenBank/DDBJ whole genome shotgun (WGS) entry which is preliminary data.</text>
</comment>
<keyword evidence="4" id="KW-1185">Reference proteome</keyword>
<feature type="compositionally biased region" description="Polar residues" evidence="2">
    <location>
        <begin position="23"/>
        <end position="32"/>
    </location>
</feature>
<evidence type="ECO:0000256" key="2">
    <source>
        <dbReference type="SAM" id="MobiDB-lite"/>
    </source>
</evidence>
<dbReference type="Proteomes" id="UP001189429">
    <property type="component" value="Unassembled WGS sequence"/>
</dbReference>
<gene>
    <name evidence="3" type="ORF">PCOR1329_LOCUS68088</name>
</gene>
<dbReference type="EMBL" id="CAUYUJ010018860">
    <property type="protein sequence ID" value="CAK0886847.1"/>
    <property type="molecule type" value="Genomic_DNA"/>
</dbReference>
<feature type="non-terminal residue" evidence="3">
    <location>
        <position position="571"/>
    </location>
</feature>
<evidence type="ECO:0000313" key="4">
    <source>
        <dbReference type="Proteomes" id="UP001189429"/>
    </source>
</evidence>
<evidence type="ECO:0000313" key="3">
    <source>
        <dbReference type="EMBL" id="CAK0886847.1"/>
    </source>
</evidence>